<dbReference type="EMBL" id="BONP01000001">
    <property type="protein sequence ID" value="GIG38480.1"/>
    <property type="molecule type" value="Genomic_DNA"/>
</dbReference>
<accession>A0ABQ4DGM0</accession>
<evidence type="ECO:0000313" key="3">
    <source>
        <dbReference type="Proteomes" id="UP000614741"/>
    </source>
</evidence>
<organism evidence="2 3">
    <name type="scientific">Cellulomonas phragmiteti</name>
    <dbReference type="NCBI Taxonomy" id="478780"/>
    <lineage>
        <taxon>Bacteria</taxon>
        <taxon>Bacillati</taxon>
        <taxon>Actinomycetota</taxon>
        <taxon>Actinomycetes</taxon>
        <taxon>Micrococcales</taxon>
        <taxon>Cellulomonadaceae</taxon>
        <taxon>Cellulomonas</taxon>
    </lineage>
</organism>
<dbReference type="InterPro" id="IPR018060">
    <property type="entry name" value="HTH_AraC"/>
</dbReference>
<gene>
    <name evidence="2" type="ORF">Cph01nite_02420</name>
</gene>
<comment type="caution">
    <text evidence="2">The sequence shown here is derived from an EMBL/GenBank/DDBJ whole genome shotgun (WGS) entry which is preliminary data.</text>
</comment>
<name>A0ABQ4DGM0_9CELL</name>
<feature type="domain" description="HTH araC/xylS-type" evidence="1">
    <location>
        <begin position="163"/>
        <end position="262"/>
    </location>
</feature>
<sequence length="276" mass="29708">MAVAVDSYRRLPVPAGLHGIAEHAWVARHDGGRQHTEVLLPDGRGLLQIVRGTGGRLVDPLTGVVTPDRDGLRSAWTRAVIAEQTGPVARLGVQLHPLGPARLRAERPVADTWLPVEEVLDAATVARAGELLEAGGDDEAVGVVLDALAALPRRTGADLDHLEDALRFIDERHGLVRQLDVARDVATSLGELHRWCTHLLGMTPAQYLSAVRFATFVRESVGSGPVDAAATTAVVEWFVEAGYPPREVERFTGLPPVELRRLAEHLAQRVAASPGR</sequence>
<reference evidence="2 3" key="1">
    <citation type="submission" date="2021-01" db="EMBL/GenBank/DDBJ databases">
        <title>Whole genome shotgun sequence of Cellulomonas phragmiteti NBRC 110785.</title>
        <authorList>
            <person name="Komaki H."/>
            <person name="Tamura T."/>
        </authorList>
    </citation>
    <scope>NUCLEOTIDE SEQUENCE [LARGE SCALE GENOMIC DNA]</scope>
    <source>
        <strain evidence="2 3">NBRC 110785</strain>
    </source>
</reference>
<dbReference type="Proteomes" id="UP000614741">
    <property type="component" value="Unassembled WGS sequence"/>
</dbReference>
<evidence type="ECO:0000313" key="2">
    <source>
        <dbReference type="EMBL" id="GIG38480.1"/>
    </source>
</evidence>
<keyword evidence="3" id="KW-1185">Reference proteome</keyword>
<proteinExistence type="predicted"/>
<dbReference type="RefSeq" id="WP_203670526.1">
    <property type="nucleotide sequence ID" value="NZ_BONP01000001.1"/>
</dbReference>
<dbReference type="PROSITE" id="PS01124">
    <property type="entry name" value="HTH_ARAC_FAMILY_2"/>
    <property type="match status" value="1"/>
</dbReference>
<evidence type="ECO:0000259" key="1">
    <source>
        <dbReference type="PROSITE" id="PS01124"/>
    </source>
</evidence>
<protein>
    <recommendedName>
        <fullName evidence="1">HTH araC/xylS-type domain-containing protein</fullName>
    </recommendedName>
</protein>